<dbReference type="STRING" id="314260.PB2503_06177"/>
<reference evidence="8" key="1">
    <citation type="submission" date="2010-08" db="EMBL/GenBank/DDBJ databases">
        <title>Genome sequence of Parvularcula bermudensis HTCC2503.</title>
        <authorList>
            <person name="Kang D.-M."/>
            <person name="Oh H.-M."/>
            <person name="Cho J.-C."/>
        </authorList>
    </citation>
    <scope>NUCLEOTIDE SEQUENCE [LARGE SCALE GENOMIC DNA]</scope>
    <source>
        <strain evidence="8">ATCC BAA-594 / HTCC2503 / KCTC 12087</strain>
    </source>
</reference>
<comment type="similarity">
    <text evidence="1">Belongs to the LysR transcriptional regulatory family.</text>
</comment>
<dbReference type="RefSeq" id="WP_013300275.1">
    <property type="nucleotide sequence ID" value="NC_014414.1"/>
</dbReference>
<organism evidence="7 8">
    <name type="scientific">Parvularcula bermudensis (strain ATCC BAA-594 / HTCC2503 / KCTC 12087)</name>
    <dbReference type="NCBI Taxonomy" id="314260"/>
    <lineage>
        <taxon>Bacteria</taxon>
        <taxon>Pseudomonadati</taxon>
        <taxon>Pseudomonadota</taxon>
        <taxon>Alphaproteobacteria</taxon>
        <taxon>Parvularculales</taxon>
        <taxon>Parvularculaceae</taxon>
        <taxon>Parvularcula</taxon>
    </lineage>
</organism>
<dbReference type="PANTHER" id="PTHR30346:SF26">
    <property type="entry name" value="HYDROGEN PEROXIDE-INDUCIBLE GENES ACTIVATOR"/>
    <property type="match status" value="1"/>
</dbReference>
<dbReference type="EMBL" id="CP002156">
    <property type="protein sequence ID" value="ADM09301.1"/>
    <property type="molecule type" value="Genomic_DNA"/>
</dbReference>
<dbReference type="SUPFAM" id="SSF53850">
    <property type="entry name" value="Periplasmic binding protein-like II"/>
    <property type="match status" value="1"/>
</dbReference>
<dbReference type="Pfam" id="PF03466">
    <property type="entry name" value="LysR_substrate"/>
    <property type="match status" value="1"/>
</dbReference>
<evidence type="ECO:0000256" key="1">
    <source>
        <dbReference type="ARBA" id="ARBA00009437"/>
    </source>
</evidence>
<evidence type="ECO:0000256" key="2">
    <source>
        <dbReference type="ARBA" id="ARBA00023015"/>
    </source>
</evidence>
<keyword evidence="3" id="KW-0238">DNA-binding</keyword>
<evidence type="ECO:0000256" key="3">
    <source>
        <dbReference type="ARBA" id="ARBA00023125"/>
    </source>
</evidence>
<proteinExistence type="inferred from homology"/>
<keyword evidence="5" id="KW-0804">Transcription</keyword>
<name>E0THK5_PARBH</name>
<dbReference type="OrthoDB" id="8479357at2"/>
<dbReference type="CDD" id="cd05466">
    <property type="entry name" value="PBP2_LTTR_substrate"/>
    <property type="match status" value="1"/>
</dbReference>
<evidence type="ECO:0000313" key="8">
    <source>
        <dbReference type="Proteomes" id="UP000001302"/>
    </source>
</evidence>
<sequence length="276" mass="30320">MIDLNTLRYFTSAFETGTFSQAAQVNGVSQPTVSAAIQKLEDRLGTLLFKRSKTGLKPYPFAARLYHDVIDSVTHLAALEARLLEEPSQTVRIYCAPDMLMSHIAPDLKSLRRRFQGLQFAFADEARASDLAYVSDACIPETHAFIPLADDPFKIAVARHHPLAASREIRIEDLRAEPFIHRPYCPQADRMELAPSMVASVAQAVNDQQLLDLIAAGLGVAFVPASHGEAREDIVVLTLTGADAGARRTGISHRKTANATELAKLLTKQKRLTYPS</sequence>
<dbReference type="InterPro" id="IPR036390">
    <property type="entry name" value="WH_DNA-bd_sf"/>
</dbReference>
<dbReference type="Gene3D" id="1.10.10.10">
    <property type="entry name" value="Winged helix-like DNA-binding domain superfamily/Winged helix DNA-binding domain"/>
    <property type="match status" value="1"/>
</dbReference>
<dbReference type="Pfam" id="PF00126">
    <property type="entry name" value="HTH_1"/>
    <property type="match status" value="1"/>
</dbReference>
<evidence type="ECO:0000256" key="5">
    <source>
        <dbReference type="ARBA" id="ARBA00023163"/>
    </source>
</evidence>
<dbReference type="InterPro" id="IPR005119">
    <property type="entry name" value="LysR_subst-bd"/>
</dbReference>
<dbReference type="HOGENOM" id="CLU_039613_6_4_5"/>
<dbReference type="PRINTS" id="PR00039">
    <property type="entry name" value="HTHLYSR"/>
</dbReference>
<protein>
    <submittedName>
        <fullName evidence="7">Putative transcriptional regulator, LysR family protein</fullName>
    </submittedName>
</protein>
<keyword evidence="4" id="KW-0010">Activator</keyword>
<evidence type="ECO:0000313" key="7">
    <source>
        <dbReference type="EMBL" id="ADM09301.1"/>
    </source>
</evidence>
<reference evidence="7 8" key="2">
    <citation type="journal article" date="2011" name="J. Bacteriol.">
        <title>Complete genome sequence of strain HTCC2503T of Parvularcula bermudensis, the type species of the order "Parvularculales" in the class Alphaproteobacteria.</title>
        <authorList>
            <person name="Oh H.M."/>
            <person name="Kang I."/>
            <person name="Vergin K.L."/>
            <person name="Kang D."/>
            <person name="Rhee K.H."/>
            <person name="Giovannoni S.J."/>
            <person name="Cho J.C."/>
        </authorList>
    </citation>
    <scope>NUCLEOTIDE SEQUENCE [LARGE SCALE GENOMIC DNA]</scope>
    <source>
        <strain evidence="8">ATCC BAA-594 / HTCC2503 / KCTC 12087</strain>
    </source>
</reference>
<keyword evidence="2" id="KW-0805">Transcription regulation</keyword>
<dbReference type="PROSITE" id="PS50931">
    <property type="entry name" value="HTH_LYSR"/>
    <property type="match status" value="1"/>
</dbReference>
<dbReference type="GO" id="GO:0003700">
    <property type="term" value="F:DNA-binding transcription factor activity"/>
    <property type="evidence" value="ECO:0007669"/>
    <property type="project" value="InterPro"/>
</dbReference>
<dbReference type="Proteomes" id="UP000001302">
    <property type="component" value="Chromosome"/>
</dbReference>
<keyword evidence="8" id="KW-1185">Reference proteome</keyword>
<dbReference type="SUPFAM" id="SSF46785">
    <property type="entry name" value="Winged helix' DNA-binding domain"/>
    <property type="match status" value="1"/>
</dbReference>
<evidence type="ECO:0000256" key="4">
    <source>
        <dbReference type="ARBA" id="ARBA00023159"/>
    </source>
</evidence>
<gene>
    <name evidence="7" type="ordered locus">PB2503_06177</name>
</gene>
<dbReference type="GO" id="GO:0003677">
    <property type="term" value="F:DNA binding"/>
    <property type="evidence" value="ECO:0007669"/>
    <property type="project" value="UniProtKB-KW"/>
</dbReference>
<dbReference type="InterPro" id="IPR000847">
    <property type="entry name" value="LysR_HTH_N"/>
</dbReference>
<dbReference type="Gene3D" id="3.40.190.10">
    <property type="entry name" value="Periplasmic binding protein-like II"/>
    <property type="match status" value="2"/>
</dbReference>
<dbReference type="eggNOG" id="COG0583">
    <property type="taxonomic scope" value="Bacteria"/>
</dbReference>
<dbReference type="InterPro" id="IPR036388">
    <property type="entry name" value="WH-like_DNA-bd_sf"/>
</dbReference>
<dbReference type="GO" id="GO:0032993">
    <property type="term" value="C:protein-DNA complex"/>
    <property type="evidence" value="ECO:0007669"/>
    <property type="project" value="TreeGrafter"/>
</dbReference>
<accession>E0THK5</accession>
<feature type="domain" description="HTH lysR-type" evidence="6">
    <location>
        <begin position="2"/>
        <end position="59"/>
    </location>
</feature>
<evidence type="ECO:0000259" key="6">
    <source>
        <dbReference type="PROSITE" id="PS50931"/>
    </source>
</evidence>
<dbReference type="PANTHER" id="PTHR30346">
    <property type="entry name" value="TRANSCRIPTIONAL DUAL REGULATOR HCAR-RELATED"/>
    <property type="match status" value="1"/>
</dbReference>
<dbReference type="AlphaFoldDB" id="E0THK5"/>
<dbReference type="KEGG" id="pbr:PB2503_06177"/>